<organism evidence="3 4">
    <name type="scientific">Mortierella alpina</name>
    <name type="common">Oleaginous fungus</name>
    <name type="synonym">Mortierella renispora</name>
    <dbReference type="NCBI Taxonomy" id="64518"/>
    <lineage>
        <taxon>Eukaryota</taxon>
        <taxon>Fungi</taxon>
        <taxon>Fungi incertae sedis</taxon>
        <taxon>Mucoromycota</taxon>
        <taxon>Mortierellomycotina</taxon>
        <taxon>Mortierellomycetes</taxon>
        <taxon>Mortierellales</taxon>
        <taxon>Mortierellaceae</taxon>
        <taxon>Mortierella</taxon>
    </lineage>
</organism>
<accession>A0A9P6M6N5</accession>
<evidence type="ECO:0000256" key="2">
    <source>
        <dbReference type="SAM" id="SignalP"/>
    </source>
</evidence>
<feature type="chain" id="PRO_5040423834" evidence="2">
    <location>
        <begin position="27"/>
        <end position="124"/>
    </location>
</feature>
<feature type="region of interest" description="Disordered" evidence="1">
    <location>
        <begin position="29"/>
        <end position="51"/>
    </location>
</feature>
<keyword evidence="2" id="KW-0732">Signal</keyword>
<reference evidence="3" key="1">
    <citation type="journal article" date="2020" name="Fungal Divers.">
        <title>Resolving the Mortierellaceae phylogeny through synthesis of multi-gene phylogenetics and phylogenomics.</title>
        <authorList>
            <person name="Vandepol N."/>
            <person name="Liber J."/>
            <person name="Desiro A."/>
            <person name="Na H."/>
            <person name="Kennedy M."/>
            <person name="Barry K."/>
            <person name="Grigoriev I.V."/>
            <person name="Miller A.N."/>
            <person name="O'Donnell K."/>
            <person name="Stajich J.E."/>
            <person name="Bonito G."/>
        </authorList>
    </citation>
    <scope>NUCLEOTIDE SEQUENCE</scope>
    <source>
        <strain evidence="3">CK1249</strain>
    </source>
</reference>
<evidence type="ECO:0000313" key="4">
    <source>
        <dbReference type="Proteomes" id="UP000738359"/>
    </source>
</evidence>
<dbReference type="EMBL" id="JAAAHY010000052">
    <property type="protein sequence ID" value="KAF9967882.1"/>
    <property type="molecule type" value="Genomic_DNA"/>
</dbReference>
<keyword evidence="4" id="KW-1185">Reference proteome</keyword>
<dbReference type="AlphaFoldDB" id="A0A9P6M6N5"/>
<protein>
    <submittedName>
        <fullName evidence="3">Uncharacterized protein</fullName>
    </submittedName>
</protein>
<dbReference type="Proteomes" id="UP000738359">
    <property type="component" value="Unassembled WGS sequence"/>
</dbReference>
<name>A0A9P6M6N5_MORAP</name>
<evidence type="ECO:0000313" key="3">
    <source>
        <dbReference type="EMBL" id="KAF9967882.1"/>
    </source>
</evidence>
<proteinExistence type="predicted"/>
<dbReference type="OrthoDB" id="2428432at2759"/>
<evidence type="ECO:0000256" key="1">
    <source>
        <dbReference type="SAM" id="MobiDB-lite"/>
    </source>
</evidence>
<comment type="caution">
    <text evidence="3">The sequence shown here is derived from an EMBL/GenBank/DDBJ whole genome shotgun (WGS) entry which is preliminary data.</text>
</comment>
<sequence>MFAPRLFILALTLCFVLIAYPIRVQSAAIASRDDTYSSDEDPPSPPQDDEKYKQCLSKCTEYVNKYWPQCQDRQSTPFDLCSVADMLCVNRCKGKGPGTGPDGGLGAWMDEAGKYIEQIYRSME</sequence>
<feature type="signal peptide" evidence="2">
    <location>
        <begin position="1"/>
        <end position="26"/>
    </location>
</feature>
<gene>
    <name evidence="3" type="ORF">BGZ70_007838</name>
</gene>